<evidence type="ECO:0000313" key="2">
    <source>
        <dbReference type="EMBL" id="KAK7196464.1"/>
    </source>
</evidence>
<evidence type="ECO:0000256" key="1">
    <source>
        <dbReference type="SAM" id="MobiDB-lite"/>
    </source>
</evidence>
<proteinExistence type="predicted"/>
<dbReference type="EMBL" id="JAECZO010000076">
    <property type="protein sequence ID" value="KAK7196464.1"/>
    <property type="molecule type" value="Genomic_DNA"/>
</dbReference>
<protein>
    <submittedName>
        <fullName evidence="2">Uncharacterized protein</fullName>
    </submittedName>
</protein>
<feature type="compositionally biased region" description="Acidic residues" evidence="1">
    <location>
        <begin position="328"/>
        <end position="345"/>
    </location>
</feature>
<reference evidence="2 3" key="1">
    <citation type="journal article" date="2021" name="MBio">
        <title>A New Model Trypanosomatid, Novymonas esmeraldas: Genomic Perception of Its 'Candidatus Pandoraea novymonadis' Endosymbiont.</title>
        <authorList>
            <person name="Zakharova A."/>
            <person name="Saura A."/>
            <person name="Butenko A."/>
            <person name="Podesvova L."/>
            <person name="Warmusova S."/>
            <person name="Kostygov A.Y."/>
            <person name="Nenarokova A."/>
            <person name="Lukes J."/>
            <person name="Opperdoes F.R."/>
            <person name="Yurchenko V."/>
        </authorList>
    </citation>
    <scope>NUCLEOTIDE SEQUENCE [LARGE SCALE GENOMIC DNA]</scope>
    <source>
        <strain evidence="2 3">E262AT.01</strain>
    </source>
</reference>
<dbReference type="Proteomes" id="UP001430356">
    <property type="component" value="Unassembled WGS sequence"/>
</dbReference>
<feature type="compositionally biased region" description="Acidic residues" evidence="1">
    <location>
        <begin position="357"/>
        <end position="369"/>
    </location>
</feature>
<feature type="region of interest" description="Disordered" evidence="1">
    <location>
        <begin position="522"/>
        <end position="545"/>
    </location>
</feature>
<feature type="region of interest" description="Disordered" evidence="1">
    <location>
        <begin position="324"/>
        <end position="410"/>
    </location>
</feature>
<comment type="caution">
    <text evidence="2">The sequence shown here is derived from an EMBL/GenBank/DDBJ whole genome shotgun (WGS) entry which is preliminary data.</text>
</comment>
<sequence length="545" mass="61815">MPPKRRLPRRGKAQSGELNLDAVSEERIDAVTAEPLDASKFIEVLSPDRTLRLFYNTSTLIRIAVDNGGFMQPPHFREPMANALRRRIEEIEGKKFHFESHNTVAHGDEQGDGSGVAVLHRHVYFEQIMEEFYLLNPAELYVCPVCYEHYLRTRYLPELTDDRRAVKYLQSGRPVVDPLDVISHMHGDSARASETDDGAAIVLNPVWDNALAHIVFRRAAHWKAHMETHHEVRGVSVSDYRLRDVLCTYFNDYNQWNEERYEAEARQHGGGKKKASLTLQRYWHINASYNRLRYNRIVAAAELAEGHPEAVTTTAFPEETIAHHFNPENEDEDDFIDDEDTDADDYVAPYSPGHEGFDDEEEDDADSSEVEPAPRRREGHKRQRSVETDSVSSDTESSSATATSSDSDYNAEVEKQQALFKRGLLAERDCYYSRLSAEDRRFFEKSQRANVAPSQLYDPRMHQKGMPASTVDEDIDWENIGETLPLKSPVRAKLEAPPPSHCAPANGVPIGTTLLLDEDEAPPADICRTQASPNARASRLLLDED</sequence>
<accession>A0AAW0ERX4</accession>
<keyword evidence="3" id="KW-1185">Reference proteome</keyword>
<evidence type="ECO:0000313" key="3">
    <source>
        <dbReference type="Proteomes" id="UP001430356"/>
    </source>
</evidence>
<name>A0AAW0ERX4_9TRYP</name>
<dbReference type="AlphaFoldDB" id="A0AAW0ERX4"/>
<feature type="compositionally biased region" description="Low complexity" evidence="1">
    <location>
        <begin position="388"/>
        <end position="408"/>
    </location>
</feature>
<gene>
    <name evidence="2" type="ORF">NESM_000583900</name>
</gene>
<organism evidence="2 3">
    <name type="scientific">Novymonas esmeraldas</name>
    <dbReference type="NCBI Taxonomy" id="1808958"/>
    <lineage>
        <taxon>Eukaryota</taxon>
        <taxon>Discoba</taxon>
        <taxon>Euglenozoa</taxon>
        <taxon>Kinetoplastea</taxon>
        <taxon>Metakinetoplastina</taxon>
        <taxon>Trypanosomatida</taxon>
        <taxon>Trypanosomatidae</taxon>
        <taxon>Novymonas</taxon>
    </lineage>
</organism>